<keyword evidence="2" id="KW-1185">Reference proteome</keyword>
<evidence type="ECO:0000313" key="2">
    <source>
        <dbReference type="Proteomes" id="UP000215999"/>
    </source>
</evidence>
<protein>
    <submittedName>
        <fullName evidence="1">Uncharacterized protein</fullName>
    </submittedName>
</protein>
<evidence type="ECO:0000313" key="1">
    <source>
        <dbReference type="EMBL" id="OZS43627.1"/>
    </source>
</evidence>
<reference evidence="1 2" key="1">
    <citation type="journal article" date="2016" name="Antonie Van Leeuwenhoek">
        <title>Photobacterium sanguinicancri sp. nov. isolated from marine animals.</title>
        <authorList>
            <person name="Gomez-Gil B."/>
            <person name="Roque A."/>
            <person name="Rotllant G."/>
            <person name="Romalde J.L."/>
            <person name="Doce A."/>
            <person name="Eggermont M."/>
            <person name="Defoirdt T."/>
        </authorList>
    </citation>
    <scope>NUCLEOTIDE SEQUENCE [LARGE SCALE GENOMIC DNA]</scope>
    <source>
        <strain evidence="1 2">CAIM 1827</strain>
    </source>
</reference>
<dbReference type="Proteomes" id="UP000215999">
    <property type="component" value="Unassembled WGS sequence"/>
</dbReference>
<gene>
    <name evidence="1" type="ORF">ASV53_12200</name>
</gene>
<proteinExistence type="predicted"/>
<name>A0ABX4FY72_9GAMM</name>
<comment type="caution">
    <text evidence="1">The sequence shown here is derived from an EMBL/GenBank/DDBJ whole genome shotgun (WGS) entry which is preliminary data.</text>
</comment>
<dbReference type="EMBL" id="NOIF01000071">
    <property type="protein sequence ID" value="OZS43627.1"/>
    <property type="molecule type" value="Genomic_DNA"/>
</dbReference>
<sequence>MQSHLKFTIGIKENYLRLKEIKFGYEANMKLASFIEERARVLVALRYIPLPVISISKNKQLLI</sequence>
<accession>A0ABX4FY72</accession>
<organism evidence="1 2">
    <name type="scientific">Photobacterium sanguinicancri</name>
    <dbReference type="NCBI Taxonomy" id="875932"/>
    <lineage>
        <taxon>Bacteria</taxon>
        <taxon>Pseudomonadati</taxon>
        <taxon>Pseudomonadota</taxon>
        <taxon>Gammaproteobacteria</taxon>
        <taxon>Vibrionales</taxon>
        <taxon>Vibrionaceae</taxon>
        <taxon>Photobacterium</taxon>
    </lineage>
</organism>